<dbReference type="HAMAP" id="MF_00201">
    <property type="entry name" value="RecO"/>
    <property type="match status" value="1"/>
</dbReference>
<dbReference type="InterPro" id="IPR012340">
    <property type="entry name" value="NA-bd_OB-fold"/>
</dbReference>
<evidence type="ECO:0000256" key="3">
    <source>
        <dbReference type="ARBA" id="ARBA00022763"/>
    </source>
</evidence>
<dbReference type="GO" id="GO:0043590">
    <property type="term" value="C:bacterial nucleoid"/>
    <property type="evidence" value="ECO:0007669"/>
    <property type="project" value="TreeGrafter"/>
</dbReference>
<dbReference type="EMBL" id="LGCM01000038">
    <property type="protein sequence ID" value="KPL80927.1"/>
    <property type="molecule type" value="Genomic_DNA"/>
</dbReference>
<keyword evidence="4 7" id="KW-0233">DNA recombination</keyword>
<keyword evidence="11" id="KW-1185">Reference proteome</keyword>
<dbReference type="STRING" id="229921.ADN01_10585"/>
<dbReference type="OrthoDB" id="9797083at2"/>
<dbReference type="AlphaFoldDB" id="A0A0M9U311"/>
<dbReference type="Gene3D" id="2.40.50.140">
    <property type="entry name" value="Nucleic acid-binding proteins"/>
    <property type="match status" value="1"/>
</dbReference>
<dbReference type="Proteomes" id="UP000050501">
    <property type="component" value="Unassembled WGS sequence"/>
</dbReference>
<dbReference type="Pfam" id="PF02565">
    <property type="entry name" value="RecO_C"/>
    <property type="match status" value="1"/>
</dbReference>
<dbReference type="RefSeq" id="WP_062419580.1">
    <property type="nucleotide sequence ID" value="NZ_BBXZ01000172.1"/>
</dbReference>
<evidence type="ECO:0000313" key="10">
    <source>
        <dbReference type="EMBL" id="KPL80927.1"/>
    </source>
</evidence>
<dbReference type="NCBIfam" id="TIGR00613">
    <property type="entry name" value="reco"/>
    <property type="match status" value="1"/>
</dbReference>
<dbReference type="EMBL" id="DF967975">
    <property type="protein sequence ID" value="GAP19293.1"/>
    <property type="molecule type" value="Genomic_DNA"/>
</dbReference>
<comment type="similarity">
    <text evidence="1 7">Belongs to the RecO family.</text>
</comment>
<keyword evidence="5 7" id="KW-0234">DNA repair</keyword>
<name>A0A0M9U311_9CHLR</name>
<dbReference type="InterPro" id="IPR037278">
    <property type="entry name" value="ARFGAP/RecO"/>
</dbReference>
<dbReference type="GO" id="GO:0006302">
    <property type="term" value="P:double-strand break repair"/>
    <property type="evidence" value="ECO:0007669"/>
    <property type="project" value="TreeGrafter"/>
</dbReference>
<dbReference type="PANTHER" id="PTHR33991:SF1">
    <property type="entry name" value="DNA REPAIR PROTEIN RECO"/>
    <property type="match status" value="1"/>
</dbReference>
<evidence type="ECO:0000259" key="8">
    <source>
        <dbReference type="Pfam" id="PF11967"/>
    </source>
</evidence>
<keyword evidence="3 7" id="KW-0227">DNA damage</keyword>
<dbReference type="GO" id="GO:0006310">
    <property type="term" value="P:DNA recombination"/>
    <property type="evidence" value="ECO:0007669"/>
    <property type="project" value="UniProtKB-UniRule"/>
</dbReference>
<dbReference type="InterPro" id="IPR003717">
    <property type="entry name" value="RecO"/>
</dbReference>
<evidence type="ECO:0000313" key="11">
    <source>
        <dbReference type="Proteomes" id="UP000050501"/>
    </source>
</evidence>
<reference evidence="10 11" key="2">
    <citation type="submission" date="2015-07" db="EMBL/GenBank/DDBJ databases">
        <title>Genome sequence of Levilinea saccharolytica DSM 16555.</title>
        <authorList>
            <person name="Hemp J."/>
            <person name="Ward L.M."/>
            <person name="Pace L.A."/>
            <person name="Fischer W.W."/>
        </authorList>
    </citation>
    <scope>NUCLEOTIDE SEQUENCE [LARGE SCALE GENOMIC DNA]</scope>
    <source>
        <strain evidence="10 11">KIBI-1</strain>
    </source>
</reference>
<evidence type="ECO:0000256" key="5">
    <source>
        <dbReference type="ARBA" id="ARBA00023204"/>
    </source>
</evidence>
<evidence type="ECO:0000256" key="6">
    <source>
        <dbReference type="ARBA" id="ARBA00033409"/>
    </source>
</evidence>
<organism evidence="9">
    <name type="scientific">Levilinea saccharolytica</name>
    <dbReference type="NCBI Taxonomy" id="229921"/>
    <lineage>
        <taxon>Bacteria</taxon>
        <taxon>Bacillati</taxon>
        <taxon>Chloroflexota</taxon>
        <taxon>Anaerolineae</taxon>
        <taxon>Anaerolineales</taxon>
        <taxon>Anaerolineaceae</taxon>
        <taxon>Levilinea</taxon>
    </lineage>
</organism>
<accession>A0A0M9U311</accession>
<gene>
    <name evidence="7" type="primary">recO</name>
    <name evidence="10" type="ORF">ADN01_10585</name>
    <name evidence="9" type="ORF">LSAC_03194</name>
</gene>
<dbReference type="InterPro" id="IPR042242">
    <property type="entry name" value="RecO_C"/>
</dbReference>
<dbReference type="Pfam" id="PF11967">
    <property type="entry name" value="RecO_N"/>
    <property type="match status" value="1"/>
</dbReference>
<dbReference type="InterPro" id="IPR022572">
    <property type="entry name" value="DNA_rep/recomb_RecO_N"/>
</dbReference>
<evidence type="ECO:0000256" key="1">
    <source>
        <dbReference type="ARBA" id="ARBA00007452"/>
    </source>
</evidence>
<comment type="function">
    <text evidence="7">Involved in DNA repair and RecF pathway recombination.</text>
</comment>
<dbReference type="PANTHER" id="PTHR33991">
    <property type="entry name" value="DNA REPAIR PROTEIN RECO"/>
    <property type="match status" value="1"/>
</dbReference>
<protein>
    <recommendedName>
        <fullName evidence="2 7">DNA repair protein RecO</fullName>
    </recommendedName>
    <alternativeName>
        <fullName evidence="6 7">Recombination protein O</fullName>
    </alternativeName>
</protein>
<feature type="domain" description="DNA replication/recombination mediator RecO N-terminal" evidence="8">
    <location>
        <begin position="8"/>
        <end position="83"/>
    </location>
</feature>
<sequence length="254" mass="29291">MAERERSLRTEGVVLRHSDWGEADRLVILFTREQGKLRAVVKGARKLHSRKAGHMEPFTRVSLMLARGRDFWIVTQAETVDAYLPLREDLVRTASAAYVVELLDRFTYEEGQNLGLYQLLVESLHRLSSVDAPQTVLRFYDLRLLDLLGFRPELYECVRCRQPIQDEDQFFSPQQGGALCPRCGRLEPGLWPLSRRALKMLRFYQRSTYAQVRSAAFSAASHAEMEGVMQAYFTYLLERTLNTPGFLRTVRRGA</sequence>
<dbReference type="SUPFAM" id="SSF57863">
    <property type="entry name" value="ArfGap/RecO-like zinc finger"/>
    <property type="match status" value="1"/>
</dbReference>
<proteinExistence type="inferred from homology"/>
<evidence type="ECO:0000313" key="9">
    <source>
        <dbReference type="EMBL" id="GAP19293.1"/>
    </source>
</evidence>
<dbReference type="SUPFAM" id="SSF50249">
    <property type="entry name" value="Nucleic acid-binding proteins"/>
    <property type="match status" value="1"/>
</dbReference>
<reference evidence="9" key="1">
    <citation type="journal article" date="2015" name="Genome Announc.">
        <title>Draft Genome Sequences of Anaerolinea thermolimosa IMO-1, Bellilinea caldifistulae GOMI-1, Leptolinea tardivitalis YMTK-2, Levilinea saccharolytica KIBI-1, Longilinea arvoryzae KOME-1, Previously Described as Members of the Class Anaerolineae (Chloroflexi).</title>
        <authorList>
            <person name="Matsuura N."/>
            <person name="Tourlousse M.D."/>
            <person name="Ohashi A."/>
            <person name="Hugenholtz P."/>
            <person name="Sekiguchi Y."/>
        </authorList>
    </citation>
    <scope>NUCLEOTIDE SEQUENCE</scope>
    <source>
        <strain evidence="9">KIBI-1</strain>
    </source>
</reference>
<evidence type="ECO:0000256" key="4">
    <source>
        <dbReference type="ARBA" id="ARBA00023172"/>
    </source>
</evidence>
<evidence type="ECO:0000256" key="2">
    <source>
        <dbReference type="ARBA" id="ARBA00021310"/>
    </source>
</evidence>
<evidence type="ECO:0000256" key="7">
    <source>
        <dbReference type="HAMAP-Rule" id="MF_00201"/>
    </source>
</evidence>
<dbReference type="Gene3D" id="1.20.1440.120">
    <property type="entry name" value="Recombination protein O, C-terminal domain"/>
    <property type="match status" value="1"/>
</dbReference>